<reference evidence="14" key="1">
    <citation type="submission" date="2020-03" db="EMBL/GenBank/DDBJ databases">
        <title>FDA dAtabase for Regulatory Grade micrObial Sequences (FDA-ARGOS): Supporting development and validation of Infectious Disease Dx tests.</title>
        <authorList>
            <person name="Campos J."/>
            <person name="Goldberg B."/>
            <person name="Tallon L."/>
            <person name="Sadzewicz L."/>
            <person name="Vavikolanu K."/>
            <person name="Mehta A."/>
            <person name="Aluvathingal J."/>
            <person name="Nadendla S."/>
            <person name="Nandy P."/>
            <person name="Geyer C."/>
            <person name="Yan Y."/>
            <person name="Sichtig H."/>
        </authorList>
    </citation>
    <scope>NUCLEOTIDE SEQUENCE [LARGE SCALE GENOMIC DNA]</scope>
    <source>
        <strain evidence="14">FDAARGOS_652</strain>
    </source>
</reference>
<dbReference type="Pfam" id="PF00176">
    <property type="entry name" value="SNF2-rel_dom"/>
    <property type="match status" value="1"/>
</dbReference>
<protein>
    <submittedName>
        <fullName evidence="14">SNF2 N-terminal domain family protein</fullName>
    </submittedName>
</protein>
<dbReference type="Pfam" id="PF00439">
    <property type="entry name" value="Bromodomain"/>
    <property type="match status" value="1"/>
</dbReference>
<keyword evidence="5" id="KW-0067">ATP-binding</keyword>
<evidence type="ECO:0000313" key="14">
    <source>
        <dbReference type="EMBL" id="KAF6057676.1"/>
    </source>
</evidence>
<dbReference type="Gene3D" id="1.20.5.170">
    <property type="match status" value="1"/>
</dbReference>
<evidence type="ECO:0000256" key="6">
    <source>
        <dbReference type="ARBA" id="ARBA00023117"/>
    </source>
</evidence>
<dbReference type="InterPro" id="IPR001650">
    <property type="entry name" value="Helicase_C-like"/>
</dbReference>
<feature type="domain" description="Bromo" evidence="11">
    <location>
        <begin position="1210"/>
        <end position="1280"/>
    </location>
</feature>
<dbReference type="PRINTS" id="PR00503">
    <property type="entry name" value="BROMODOMAIN"/>
</dbReference>
<evidence type="ECO:0000259" key="13">
    <source>
        <dbReference type="PROSITE" id="PS51194"/>
    </source>
</evidence>
<dbReference type="GO" id="GO:0005634">
    <property type="term" value="C:nucleus"/>
    <property type="evidence" value="ECO:0007669"/>
    <property type="project" value="UniProtKB-SubCell"/>
</dbReference>
<gene>
    <name evidence="14" type="ORF">FOB60_002231</name>
</gene>
<comment type="caution">
    <text evidence="14">The sequence shown here is derived from an EMBL/GenBank/DDBJ whole genome shotgun (WGS) entry which is preliminary data.</text>
</comment>
<evidence type="ECO:0000313" key="15">
    <source>
        <dbReference type="Proteomes" id="UP000590412"/>
    </source>
</evidence>
<dbReference type="PANTHER" id="PTHR10799">
    <property type="entry name" value="SNF2/RAD54 HELICASE FAMILY"/>
    <property type="match status" value="1"/>
</dbReference>
<dbReference type="CDD" id="cd17996">
    <property type="entry name" value="DEXHc_SMARCA2_SMARCA4"/>
    <property type="match status" value="1"/>
</dbReference>
<dbReference type="GO" id="GO:0006302">
    <property type="term" value="P:double-strand break repair"/>
    <property type="evidence" value="ECO:0007669"/>
    <property type="project" value="UniProtKB-ARBA"/>
</dbReference>
<dbReference type="GO" id="GO:0016787">
    <property type="term" value="F:hydrolase activity"/>
    <property type="evidence" value="ECO:0007669"/>
    <property type="project" value="UniProtKB-KW"/>
</dbReference>
<keyword evidence="7" id="KW-0539">Nucleus</keyword>
<dbReference type="Pfam" id="PF14619">
    <property type="entry name" value="SnAC"/>
    <property type="match status" value="1"/>
</dbReference>
<keyword evidence="3" id="KW-0378">Hydrolase</keyword>
<dbReference type="GO" id="GO:0006366">
    <property type="term" value="P:transcription by RNA polymerase II"/>
    <property type="evidence" value="ECO:0007669"/>
    <property type="project" value="UniProtKB-ARBA"/>
</dbReference>
<dbReference type="InterPro" id="IPR018247">
    <property type="entry name" value="EF_Hand_1_Ca_BS"/>
</dbReference>
<evidence type="ECO:0000256" key="1">
    <source>
        <dbReference type="ARBA" id="ARBA00004123"/>
    </source>
</evidence>
<evidence type="ECO:0000256" key="9">
    <source>
        <dbReference type="SAM" id="Coils"/>
    </source>
</evidence>
<dbReference type="FunFam" id="3.40.50.10810:FF:000008">
    <property type="entry name" value="Chromatin structure-remodeling complex subunit snf21"/>
    <property type="match status" value="1"/>
</dbReference>
<dbReference type="Gene3D" id="1.20.920.10">
    <property type="entry name" value="Bromodomain-like"/>
    <property type="match status" value="1"/>
</dbReference>
<dbReference type="CDD" id="cd18793">
    <property type="entry name" value="SF2_C_SNF"/>
    <property type="match status" value="1"/>
</dbReference>
<dbReference type="SMART" id="SM00297">
    <property type="entry name" value="BROMO"/>
    <property type="match status" value="1"/>
</dbReference>
<feature type="domain" description="Helicase ATP-binding" evidence="12">
    <location>
        <begin position="506"/>
        <end position="670"/>
    </location>
</feature>
<feature type="compositionally biased region" description="Acidic residues" evidence="10">
    <location>
        <begin position="1161"/>
        <end position="1175"/>
    </location>
</feature>
<feature type="compositionally biased region" description="Polar residues" evidence="10">
    <location>
        <begin position="427"/>
        <end position="437"/>
    </location>
</feature>
<evidence type="ECO:0000256" key="10">
    <source>
        <dbReference type="SAM" id="MobiDB-lite"/>
    </source>
</evidence>
<evidence type="ECO:0000259" key="12">
    <source>
        <dbReference type="PROSITE" id="PS51192"/>
    </source>
</evidence>
<dbReference type="SUPFAM" id="SSF52540">
    <property type="entry name" value="P-loop containing nucleoside triphosphate hydrolases"/>
    <property type="match status" value="2"/>
</dbReference>
<dbReference type="FunFam" id="3.40.50.300:FF:000843">
    <property type="entry name" value="Chromatin structure-remodeling complex subunit snf21"/>
    <property type="match status" value="1"/>
</dbReference>
<dbReference type="InterPro" id="IPR001487">
    <property type="entry name" value="Bromodomain"/>
</dbReference>
<name>A0A8X7NR83_CANPA</name>
<evidence type="ECO:0000259" key="11">
    <source>
        <dbReference type="PROSITE" id="PS50014"/>
    </source>
</evidence>
<dbReference type="GO" id="GO:0004386">
    <property type="term" value="F:helicase activity"/>
    <property type="evidence" value="ECO:0007669"/>
    <property type="project" value="UniProtKB-KW"/>
</dbReference>
<dbReference type="InterPro" id="IPR049730">
    <property type="entry name" value="SNF2/RAD54-like_C"/>
</dbReference>
<dbReference type="GO" id="GO:0005524">
    <property type="term" value="F:ATP binding"/>
    <property type="evidence" value="ECO:0007669"/>
    <property type="project" value="UniProtKB-KW"/>
</dbReference>
<feature type="region of interest" description="Disordered" evidence="10">
    <location>
        <begin position="427"/>
        <end position="447"/>
    </location>
</feature>
<dbReference type="InterPro" id="IPR018359">
    <property type="entry name" value="Bromodomain_CS"/>
</dbReference>
<dbReference type="InterPro" id="IPR029295">
    <property type="entry name" value="SnAC"/>
</dbReference>
<keyword evidence="9" id="KW-0175">Coiled coil</keyword>
<keyword evidence="4" id="KW-0347">Helicase</keyword>
<dbReference type="GO" id="GO:0042393">
    <property type="term" value="F:histone binding"/>
    <property type="evidence" value="ECO:0007669"/>
    <property type="project" value="InterPro"/>
</dbReference>
<dbReference type="Gene3D" id="3.40.50.10810">
    <property type="entry name" value="Tandem AAA-ATPase domain"/>
    <property type="match status" value="1"/>
</dbReference>
<dbReference type="PROSITE" id="PS50014">
    <property type="entry name" value="BROMODOMAIN_2"/>
    <property type="match status" value="1"/>
</dbReference>
<dbReference type="EMBL" id="JABWAB010000003">
    <property type="protein sequence ID" value="KAF6057676.1"/>
    <property type="molecule type" value="Genomic_DNA"/>
</dbReference>
<dbReference type="Pfam" id="PF00271">
    <property type="entry name" value="Helicase_C"/>
    <property type="match status" value="1"/>
</dbReference>
<dbReference type="GO" id="GO:0140008">
    <property type="term" value="F:histone H4 reader activity"/>
    <property type="evidence" value="ECO:0007669"/>
    <property type="project" value="UniProtKB-ARBA"/>
</dbReference>
<dbReference type="SUPFAM" id="SSF47370">
    <property type="entry name" value="Bromodomain"/>
    <property type="match status" value="1"/>
</dbReference>
<dbReference type="InterPro" id="IPR000330">
    <property type="entry name" value="SNF2_N"/>
</dbReference>
<dbReference type="PROSITE" id="PS51194">
    <property type="entry name" value="HELICASE_CTER"/>
    <property type="match status" value="1"/>
</dbReference>
<dbReference type="InterPro" id="IPR038718">
    <property type="entry name" value="SNF2-like_sf"/>
</dbReference>
<evidence type="ECO:0000256" key="7">
    <source>
        <dbReference type="ARBA" id="ARBA00023242"/>
    </source>
</evidence>
<dbReference type="GO" id="GO:0010468">
    <property type="term" value="P:regulation of gene expression"/>
    <property type="evidence" value="ECO:0007669"/>
    <property type="project" value="UniProtKB-ARBA"/>
</dbReference>
<evidence type="ECO:0000256" key="5">
    <source>
        <dbReference type="ARBA" id="ARBA00022840"/>
    </source>
</evidence>
<dbReference type="SMART" id="SM01314">
    <property type="entry name" value="SnAC"/>
    <property type="match status" value="1"/>
</dbReference>
<feature type="compositionally biased region" description="Acidic residues" evidence="10">
    <location>
        <begin position="1124"/>
        <end position="1135"/>
    </location>
</feature>
<feature type="region of interest" description="Disordered" evidence="10">
    <location>
        <begin position="1124"/>
        <end position="1175"/>
    </location>
</feature>
<sequence>MEGSITTVNTNNTNGGLNQTELNTMEREINKYSVPQTKEELTSILTSYYRLLVDTKKLNAEESVVKGEAESRPNDPYDKEKLEIESILSKVDKQQSKFEAEESEFMSQLLSVDTTGQGGLDFELFGKQIAGFSLLSKDYDLPESLQRQFAKDTPQMENKFVDDLVTELTNINVDFETRAKENGIEASSPLTAPVPKYAPLGNLYIEKIVANKIAQRLRELENLPANIGTFGGNGLDDIKIKALIELKGLRVLSKQKQLKHAIISHESQQVKYTHPHLKNLPICLSEKRSFSLRSKVEQQNPQLLAVQLEQLKKEEARELKRQLHIAKVDQILESTLERNDKKTVFSNYRNYLLVKQLNNFHQITEKEESKKLEKNAKQRLQALKANDEEAYLKLLDETKDHRITHLLKQTNQFLDSLTEQVRAQQDEANGNLGTPRSASPEVMGTTPAITEDGTGGVLVDSKEELREKTDYYEVAHKVKEKIEEQPTILVGGKLKEYQIKGLEWMVSLYNNHLNGILADEMGLGKTIQSISLITYLIEKKHESKFLVIVPLSTITNWTLEFEKWAPSVKVIVYKGSQQQRRSMQSDIRYGNFQVMLTTYEYVIRERPLLAKFHYSHMIIDEGHRMKNANSKLSQTLRQYYKTKNRLILTGTPLQNNLPELWALLNFVLPKIFNSVKSFDEWFNTPFANTGAQEKIELTEEESLLVIRRLHKVLRPFLLRRLKKDVEKDLPDKVEKVLKCNLSGLQYVLYQQMLKHNALFVGAEVGGAKSGIKGLNNKIMQLRKICNHPFVFEEVETVLDSSKLTNDLIWRTSGKFELLDRILPKFKKSGHRVLMFFQMTQIMDIMEDFLRFRDLKYLRLDGSTKADERQDMLKVFNAPNSDYFCFLLSTRAGGLGLNLQTADTVIIFDTDWNPHQDLQAQDRAHRIGQKNEVRILRLITNDSVEEVILERAHQKLDIDGKVIQAGKFDNKSTAEEQEEFLKRLLEADATGGDNDENDSLDDEELNEILARSDEEKTLFANMDDERKQYDPYGEHRLIEKDELPKIFTEDISHHFEKNVQELSRMREKKKVMYDDGLSEAQWLKAMDDDDDSVEDAIKRRMSRINARKRNKAIREGLLVEDINDDEVGEEDDEEFEAAAQPRKRQRRSRTPIANSVKKEQAENDEDGSDAEEDQDVEMNDVETNGNVVSDGLESQCLAVLDDILQLTDESDGHKISDIFLTLPSRKQYPDYYSIIKTPISINQIKKKIKNEEYASLDDFAADLKQMCLNAKTYNEEESFVYTDATVIENLIASRFG</sequence>
<dbReference type="InterPro" id="IPR036427">
    <property type="entry name" value="Bromodomain-like_sf"/>
</dbReference>
<proteinExistence type="predicted"/>
<feature type="domain" description="Helicase C-terminal" evidence="13">
    <location>
        <begin position="817"/>
        <end position="978"/>
    </location>
</feature>
<dbReference type="SMART" id="SM00487">
    <property type="entry name" value="DEXDc"/>
    <property type="match status" value="1"/>
</dbReference>
<feature type="coiled-coil region" evidence="9">
    <location>
        <begin position="366"/>
        <end position="427"/>
    </location>
</feature>
<dbReference type="PROSITE" id="PS51192">
    <property type="entry name" value="HELICASE_ATP_BIND_1"/>
    <property type="match status" value="1"/>
</dbReference>
<evidence type="ECO:0000256" key="3">
    <source>
        <dbReference type="ARBA" id="ARBA00022801"/>
    </source>
</evidence>
<keyword evidence="6 8" id="KW-0103">Bromodomain</keyword>
<evidence type="ECO:0000256" key="2">
    <source>
        <dbReference type="ARBA" id="ARBA00022741"/>
    </source>
</evidence>
<keyword evidence="2" id="KW-0547">Nucleotide-binding</keyword>
<accession>A0A8X7NR83</accession>
<dbReference type="PROSITE" id="PS00018">
    <property type="entry name" value="EF_HAND_1"/>
    <property type="match status" value="1"/>
</dbReference>
<dbReference type="GO" id="GO:0006338">
    <property type="term" value="P:chromatin remodeling"/>
    <property type="evidence" value="ECO:0007669"/>
    <property type="project" value="UniProtKB-ARBA"/>
</dbReference>
<dbReference type="Proteomes" id="UP000590412">
    <property type="component" value="Unassembled WGS sequence"/>
</dbReference>
<dbReference type="Gene3D" id="3.40.50.300">
    <property type="entry name" value="P-loop containing nucleotide triphosphate hydrolases"/>
    <property type="match status" value="1"/>
</dbReference>
<dbReference type="PROSITE" id="PS00633">
    <property type="entry name" value="BROMODOMAIN_1"/>
    <property type="match status" value="1"/>
</dbReference>
<dbReference type="SMART" id="SM00490">
    <property type="entry name" value="HELICc"/>
    <property type="match status" value="1"/>
</dbReference>
<organism evidence="14 15">
    <name type="scientific">Candida parapsilosis</name>
    <name type="common">Yeast</name>
    <dbReference type="NCBI Taxonomy" id="5480"/>
    <lineage>
        <taxon>Eukaryota</taxon>
        <taxon>Fungi</taxon>
        <taxon>Dikarya</taxon>
        <taxon>Ascomycota</taxon>
        <taxon>Saccharomycotina</taxon>
        <taxon>Pichiomycetes</taxon>
        <taxon>Debaryomycetaceae</taxon>
        <taxon>Candida/Lodderomyces clade</taxon>
        <taxon>Candida</taxon>
    </lineage>
</organism>
<comment type="subcellular location">
    <subcellularLocation>
        <location evidence="1">Nucleus</location>
    </subcellularLocation>
</comment>
<evidence type="ECO:0000256" key="4">
    <source>
        <dbReference type="ARBA" id="ARBA00022806"/>
    </source>
</evidence>
<dbReference type="InterPro" id="IPR027417">
    <property type="entry name" value="P-loop_NTPase"/>
</dbReference>
<dbReference type="InterPro" id="IPR014001">
    <property type="entry name" value="Helicase_ATP-bd"/>
</dbReference>
<evidence type="ECO:0000256" key="8">
    <source>
        <dbReference type="PROSITE-ProRule" id="PRU00035"/>
    </source>
</evidence>